<feature type="region of interest" description="Disordered" evidence="1">
    <location>
        <begin position="29"/>
        <end position="61"/>
    </location>
</feature>
<proteinExistence type="predicted"/>
<protein>
    <submittedName>
        <fullName evidence="2">Uncharacterized protein</fullName>
    </submittedName>
</protein>
<evidence type="ECO:0000313" key="3">
    <source>
        <dbReference type="Proteomes" id="UP000054324"/>
    </source>
</evidence>
<name>A0A074Z603_OPIVI</name>
<dbReference type="RefSeq" id="XP_009177603.1">
    <property type="nucleotide sequence ID" value="XM_009179339.1"/>
</dbReference>
<dbReference type="Proteomes" id="UP000054324">
    <property type="component" value="Unassembled WGS sequence"/>
</dbReference>
<accession>A0A074Z603</accession>
<sequence>GRSEPTDTFDNPILSGRLAEFQFTSLSHFDNTSTDQENDNPRDGLDTNVVSPSHSVASADV</sequence>
<evidence type="ECO:0000313" key="2">
    <source>
        <dbReference type="EMBL" id="KER18650.1"/>
    </source>
</evidence>
<keyword evidence="3" id="KW-1185">Reference proteome</keyword>
<evidence type="ECO:0000256" key="1">
    <source>
        <dbReference type="SAM" id="MobiDB-lite"/>
    </source>
</evidence>
<feature type="non-terminal residue" evidence="2">
    <location>
        <position position="1"/>
    </location>
</feature>
<dbReference type="EMBL" id="KL598948">
    <property type="protein sequence ID" value="KER18650.1"/>
    <property type="molecule type" value="Genomic_DNA"/>
</dbReference>
<feature type="compositionally biased region" description="Polar residues" evidence="1">
    <location>
        <begin position="48"/>
        <end position="61"/>
    </location>
</feature>
<feature type="non-terminal residue" evidence="2">
    <location>
        <position position="61"/>
    </location>
</feature>
<dbReference type="GeneID" id="20326371"/>
<organism evidence="2 3">
    <name type="scientific">Opisthorchis viverrini</name>
    <name type="common">Southeast Asian liver fluke</name>
    <dbReference type="NCBI Taxonomy" id="6198"/>
    <lineage>
        <taxon>Eukaryota</taxon>
        <taxon>Metazoa</taxon>
        <taxon>Spiralia</taxon>
        <taxon>Lophotrochozoa</taxon>
        <taxon>Platyhelminthes</taxon>
        <taxon>Trematoda</taxon>
        <taxon>Digenea</taxon>
        <taxon>Opisthorchiida</taxon>
        <taxon>Opisthorchiata</taxon>
        <taxon>Opisthorchiidae</taxon>
        <taxon>Opisthorchis</taxon>
    </lineage>
</organism>
<dbReference type="OrthoDB" id="26679at2759"/>
<dbReference type="CTD" id="20326371"/>
<reference evidence="2 3" key="1">
    <citation type="submission" date="2013-11" db="EMBL/GenBank/DDBJ databases">
        <title>Opisthorchis viverrini - life in the bile duct.</title>
        <authorList>
            <person name="Young N.D."/>
            <person name="Nagarajan N."/>
            <person name="Lin S.J."/>
            <person name="Korhonen P.K."/>
            <person name="Jex A.R."/>
            <person name="Hall R.S."/>
            <person name="Safavi-Hemami H."/>
            <person name="Kaewkong W."/>
            <person name="Bertrand D."/>
            <person name="Gao S."/>
            <person name="Seet Q."/>
            <person name="Wongkham S."/>
            <person name="Teh B.T."/>
            <person name="Wongkham C."/>
            <person name="Intapan P.M."/>
            <person name="Maleewong W."/>
            <person name="Yang X."/>
            <person name="Hu M."/>
            <person name="Wang Z."/>
            <person name="Hofmann A."/>
            <person name="Sternberg P.W."/>
            <person name="Tan P."/>
            <person name="Wang J."/>
            <person name="Gasser R.B."/>
        </authorList>
    </citation>
    <scope>NUCLEOTIDE SEQUENCE [LARGE SCALE GENOMIC DNA]</scope>
</reference>
<gene>
    <name evidence="2" type="ORF">T265_12203</name>
</gene>
<dbReference type="KEGG" id="ovi:T265_12203"/>
<dbReference type="AlphaFoldDB" id="A0A074Z603"/>